<dbReference type="EC" id="3.4.17.13" evidence="9"/>
<evidence type="ECO:0000256" key="1">
    <source>
        <dbReference type="ARBA" id="ARBA00010233"/>
    </source>
</evidence>
<dbReference type="GO" id="GO:0008236">
    <property type="term" value="F:serine-type peptidase activity"/>
    <property type="evidence" value="ECO:0007669"/>
    <property type="project" value="UniProtKB-KW"/>
</dbReference>
<feature type="active site" description="Nucleophile" evidence="6">
    <location>
        <position position="180"/>
    </location>
</feature>
<feature type="active site" description="Charge relay system" evidence="6">
    <location>
        <position position="286"/>
    </location>
</feature>
<comment type="similarity">
    <text evidence="1">Belongs to the peptidase S66 family.</text>
</comment>
<dbReference type="Pfam" id="PF17676">
    <property type="entry name" value="Peptidase_S66C"/>
    <property type="match status" value="1"/>
</dbReference>
<dbReference type="InParanoid" id="U5DPJ0"/>
<evidence type="ECO:0000256" key="5">
    <source>
        <dbReference type="ARBA" id="ARBA00022825"/>
    </source>
</evidence>
<evidence type="ECO:0000256" key="2">
    <source>
        <dbReference type="ARBA" id="ARBA00022645"/>
    </source>
</evidence>
<accession>U5DPJ0</accession>
<comment type="caution">
    <text evidence="9">The sequence shown here is derived from an EMBL/GenBank/DDBJ whole genome shotgun (WGS) entry which is preliminary data.</text>
</comment>
<dbReference type="PROSITE" id="PS51318">
    <property type="entry name" value="TAT"/>
    <property type="match status" value="1"/>
</dbReference>
<proteinExistence type="inferred from homology"/>
<dbReference type="InterPro" id="IPR040449">
    <property type="entry name" value="Peptidase_S66_N"/>
</dbReference>
<dbReference type="GO" id="GO:0006508">
    <property type="term" value="P:proteolysis"/>
    <property type="evidence" value="ECO:0007669"/>
    <property type="project" value="UniProtKB-KW"/>
</dbReference>
<dbReference type="GO" id="GO:0106415">
    <property type="term" value="F:muramoyltetrapeptide carboxypeptidase activity"/>
    <property type="evidence" value="ECO:0007669"/>
    <property type="project" value="UniProtKB-EC"/>
</dbReference>
<dbReference type="EMBL" id="ASSJ01000007">
    <property type="protein sequence ID" value="ERN42782.1"/>
    <property type="molecule type" value="Genomic_DNA"/>
</dbReference>
<feature type="domain" description="LD-carboxypeptidase N-terminal" evidence="7">
    <location>
        <begin position="83"/>
        <end position="200"/>
    </location>
</feature>
<dbReference type="SUPFAM" id="SSF52317">
    <property type="entry name" value="Class I glutamine amidotransferase-like"/>
    <property type="match status" value="1"/>
</dbReference>
<evidence type="ECO:0000256" key="3">
    <source>
        <dbReference type="ARBA" id="ARBA00022670"/>
    </source>
</evidence>
<dbReference type="PIRSF" id="PIRSF028757">
    <property type="entry name" value="LD-carboxypeptidase"/>
    <property type="match status" value="1"/>
</dbReference>
<dbReference type="eggNOG" id="COG1619">
    <property type="taxonomic scope" value="Bacteria"/>
</dbReference>
<evidence type="ECO:0000259" key="8">
    <source>
        <dbReference type="Pfam" id="PF17676"/>
    </source>
</evidence>
<dbReference type="PATRIC" id="fig|582515.4.peg.566"/>
<dbReference type="InterPro" id="IPR027478">
    <property type="entry name" value="LdcA_N"/>
</dbReference>
<dbReference type="FunCoup" id="U5DPJ0">
    <property type="interactions" value="66"/>
</dbReference>
<feature type="active site" description="Charge relay system" evidence="6">
    <location>
        <position position="356"/>
    </location>
</feature>
<feature type="domain" description="LD-carboxypeptidase C-terminal" evidence="8">
    <location>
        <begin position="255"/>
        <end position="371"/>
    </location>
</feature>
<keyword evidence="2 9" id="KW-0121">Carboxypeptidase</keyword>
<evidence type="ECO:0000256" key="6">
    <source>
        <dbReference type="PIRSR" id="PIRSR028757-1"/>
    </source>
</evidence>
<dbReference type="InterPro" id="IPR003507">
    <property type="entry name" value="S66_fam"/>
</dbReference>
<evidence type="ECO:0000313" key="9">
    <source>
        <dbReference type="EMBL" id="ERN42782.1"/>
    </source>
</evidence>
<keyword evidence="10" id="KW-1185">Reference proteome</keyword>
<protein>
    <submittedName>
        <fullName evidence="9">Uncharacterized protein</fullName>
        <ecNumber evidence="9">3.4.17.13</ecNumber>
    </submittedName>
</protein>
<dbReference type="InterPro" id="IPR027461">
    <property type="entry name" value="Carboxypeptidase_A_C_sf"/>
</dbReference>
<gene>
    <name evidence="9" type="ORF">KR51_00004970</name>
</gene>
<sequence>MRSRGRAGLEVSYSCQLVCQLACLPHSPQLLRIMPTPTRRQFLIRSLAAAVAAAAVARPAVARQSASDRAVVKPQRLQPGAGVGLFSPAGATYDPTDIEIVSDAVRALGLVPYRATHLLDRYGYLAGRDRDRAADINQLFADPKIDLLLPIRGDWGCARLLPYLDYDSIRQNPKIVVGFSDLTALLLGIYAQAGLACFHGPNGFSSWREAQTASFRSVLFAGDRAPLANERPSEDGDRLMQVKFRVQTVTSGIARGRLIGGNLSVLSSLIGSPYFPDPRGAILFVEDIGEPIYRIDRMLTQLSLAGILEQLSGFVFGQCVNCGPSGGYGSLTLLEVVRDRIASLGIPAYCNAPIGHLENIVTLPIGTEVEIDSDRGRLVMLEAAVT</sequence>
<evidence type="ECO:0000259" key="7">
    <source>
        <dbReference type="Pfam" id="PF02016"/>
    </source>
</evidence>
<dbReference type="SUPFAM" id="SSF141986">
    <property type="entry name" value="LD-carboxypeptidase A C-terminal domain-like"/>
    <property type="match status" value="1"/>
</dbReference>
<dbReference type="PANTHER" id="PTHR30237:SF2">
    <property type="entry name" value="MUREIN TETRAPEPTIDE CARBOXYPEPTIDASE"/>
    <property type="match status" value="1"/>
</dbReference>
<dbReference type="Gene3D" id="3.40.50.10740">
    <property type="entry name" value="Class I glutamine amidotransferase-like"/>
    <property type="match status" value="1"/>
</dbReference>
<keyword evidence="4 9" id="KW-0378">Hydrolase</keyword>
<dbReference type="InterPro" id="IPR040921">
    <property type="entry name" value="Peptidase_S66C"/>
</dbReference>
<dbReference type="InterPro" id="IPR006311">
    <property type="entry name" value="TAT_signal"/>
</dbReference>
<keyword evidence="3" id="KW-0645">Protease</keyword>
<reference evidence="9 10" key="1">
    <citation type="submission" date="2013-05" db="EMBL/GenBank/DDBJ databases">
        <title>Draft genome sequence of Rubidibacter lacunae KORDI 51-2.</title>
        <authorList>
            <person name="Choi D.H."/>
            <person name="Noh J.H."/>
            <person name="Kwon K.-K."/>
            <person name="Lee J.-H."/>
            <person name="Ryu J.-Y."/>
        </authorList>
    </citation>
    <scope>NUCLEOTIDE SEQUENCE [LARGE SCALE GENOMIC DNA]</scope>
    <source>
        <strain evidence="9 10">KORDI 51-2</strain>
    </source>
</reference>
<dbReference type="Pfam" id="PF02016">
    <property type="entry name" value="Peptidase_S66"/>
    <property type="match status" value="1"/>
</dbReference>
<dbReference type="AlphaFoldDB" id="U5DPJ0"/>
<name>U5DPJ0_9CHRO</name>
<dbReference type="Proteomes" id="UP000016960">
    <property type="component" value="Unassembled WGS sequence"/>
</dbReference>
<dbReference type="PANTHER" id="PTHR30237">
    <property type="entry name" value="MURAMOYLTETRAPEPTIDE CARBOXYPEPTIDASE"/>
    <property type="match status" value="1"/>
</dbReference>
<evidence type="ECO:0000256" key="4">
    <source>
        <dbReference type="ARBA" id="ARBA00022801"/>
    </source>
</evidence>
<keyword evidence="5" id="KW-0720">Serine protease</keyword>
<evidence type="ECO:0000313" key="10">
    <source>
        <dbReference type="Proteomes" id="UP000016960"/>
    </source>
</evidence>
<organism evidence="9 10">
    <name type="scientific">Rubidibacter lacunae KORDI 51-2</name>
    <dbReference type="NCBI Taxonomy" id="582515"/>
    <lineage>
        <taxon>Bacteria</taxon>
        <taxon>Bacillati</taxon>
        <taxon>Cyanobacteriota</taxon>
        <taxon>Cyanophyceae</taxon>
        <taxon>Oscillatoriophycideae</taxon>
        <taxon>Chroococcales</taxon>
        <taxon>Aphanothecaceae</taxon>
        <taxon>Rubidibacter</taxon>
    </lineage>
</organism>
<dbReference type="CDD" id="cd07025">
    <property type="entry name" value="Peptidase_S66"/>
    <property type="match status" value="1"/>
</dbReference>
<dbReference type="Gene3D" id="3.50.30.60">
    <property type="entry name" value="LD-carboxypeptidase A C-terminal domain-like"/>
    <property type="match status" value="1"/>
</dbReference>
<dbReference type="InterPro" id="IPR029062">
    <property type="entry name" value="Class_I_gatase-like"/>
</dbReference>
<dbReference type="STRING" id="582515.KR51_00004970"/>